<dbReference type="Pfam" id="PF07992">
    <property type="entry name" value="Pyr_redox_2"/>
    <property type="match status" value="1"/>
</dbReference>
<evidence type="ECO:0000256" key="4">
    <source>
        <dbReference type="ARBA" id="ARBA00023002"/>
    </source>
</evidence>
<name>A0A8H5HDQ0_9AGAR</name>
<dbReference type="InterPro" id="IPR023753">
    <property type="entry name" value="FAD/NAD-binding_dom"/>
</dbReference>
<sequence>MRDHPALLLSDEEFQETLKEGDKPPPKKRKPQRRQQKAQKEPSNERAQTNEPCEERQRDNEARKTSGADKDMESEPYTNTSNRSFWDRPNPHPQYEWMFDPRMPQEWNAVIASMRAHEGRNVGTLEQAYRNPRPEEVSEPTEMNFPAKKVTIVHGNDRILNDAYPEKFRKDIERRLQLRGVELVLGDIVPEDAATNSVEKPITTRNGKVLTPDLVLTTQYRLYRCIPGRGRPRPSGFVPVEPTFQIPGHPRIFAAGDIAVRCPRWDSLDAHMRAADNTPATLTHRITTTADAELTTPQSMFRSQSLSIAIHRRLTAVSHANTEVNT</sequence>
<dbReference type="OrthoDB" id="202203at2759"/>
<dbReference type="Proteomes" id="UP000565441">
    <property type="component" value="Unassembled WGS sequence"/>
</dbReference>
<accession>A0A8H5HDQ0</accession>
<reference evidence="7 8" key="1">
    <citation type="journal article" date="2020" name="ISME J.">
        <title>Uncovering the hidden diversity of litter-decomposition mechanisms in mushroom-forming fungi.</title>
        <authorList>
            <person name="Floudas D."/>
            <person name="Bentzer J."/>
            <person name="Ahren D."/>
            <person name="Johansson T."/>
            <person name="Persson P."/>
            <person name="Tunlid A."/>
        </authorList>
    </citation>
    <scope>NUCLEOTIDE SEQUENCE [LARGE SCALE GENOMIC DNA]</scope>
    <source>
        <strain evidence="7 8">CBS 661.87</strain>
    </source>
</reference>
<evidence type="ECO:0000313" key="8">
    <source>
        <dbReference type="Proteomes" id="UP000565441"/>
    </source>
</evidence>
<dbReference type="SUPFAM" id="SSF51905">
    <property type="entry name" value="FAD/NAD(P)-binding domain"/>
    <property type="match status" value="1"/>
</dbReference>
<keyword evidence="2" id="KW-0285">Flavoprotein</keyword>
<evidence type="ECO:0000259" key="6">
    <source>
        <dbReference type="Pfam" id="PF07992"/>
    </source>
</evidence>
<evidence type="ECO:0000256" key="2">
    <source>
        <dbReference type="ARBA" id="ARBA00022630"/>
    </source>
</evidence>
<dbReference type="PANTHER" id="PTHR43735:SF3">
    <property type="entry name" value="FERROPTOSIS SUPPRESSOR PROTEIN 1"/>
    <property type="match status" value="1"/>
</dbReference>
<dbReference type="EMBL" id="JAACJP010000011">
    <property type="protein sequence ID" value="KAF5381393.1"/>
    <property type="molecule type" value="Genomic_DNA"/>
</dbReference>
<comment type="similarity">
    <text evidence="1">Belongs to the FAD-dependent oxidoreductase family.</text>
</comment>
<feature type="domain" description="FAD/NAD(P)-binding" evidence="6">
    <location>
        <begin position="147"/>
        <end position="263"/>
    </location>
</feature>
<evidence type="ECO:0000256" key="1">
    <source>
        <dbReference type="ARBA" id="ARBA00006442"/>
    </source>
</evidence>
<gene>
    <name evidence="7" type="ORF">D9615_008403</name>
</gene>
<dbReference type="AlphaFoldDB" id="A0A8H5HDQ0"/>
<evidence type="ECO:0000256" key="5">
    <source>
        <dbReference type="SAM" id="MobiDB-lite"/>
    </source>
</evidence>
<feature type="compositionally biased region" description="Basic and acidic residues" evidence="5">
    <location>
        <begin position="16"/>
        <end position="25"/>
    </location>
</feature>
<proteinExistence type="inferred from homology"/>
<dbReference type="PANTHER" id="PTHR43735">
    <property type="entry name" value="APOPTOSIS-INDUCING FACTOR 1"/>
    <property type="match status" value="1"/>
</dbReference>
<dbReference type="GO" id="GO:0050660">
    <property type="term" value="F:flavin adenine dinucleotide binding"/>
    <property type="evidence" value="ECO:0007669"/>
    <property type="project" value="TreeGrafter"/>
</dbReference>
<dbReference type="Gene3D" id="3.50.50.100">
    <property type="match status" value="1"/>
</dbReference>
<keyword evidence="4" id="KW-0560">Oxidoreductase</keyword>
<evidence type="ECO:0000313" key="7">
    <source>
        <dbReference type="EMBL" id="KAF5381393.1"/>
    </source>
</evidence>
<protein>
    <recommendedName>
        <fullName evidence="6">FAD/NAD(P)-binding domain-containing protein</fullName>
    </recommendedName>
</protein>
<evidence type="ECO:0000256" key="3">
    <source>
        <dbReference type="ARBA" id="ARBA00022827"/>
    </source>
</evidence>
<dbReference type="InterPro" id="IPR036188">
    <property type="entry name" value="FAD/NAD-bd_sf"/>
</dbReference>
<keyword evidence="3" id="KW-0274">FAD</keyword>
<organism evidence="7 8">
    <name type="scientific">Tricholomella constricta</name>
    <dbReference type="NCBI Taxonomy" id="117010"/>
    <lineage>
        <taxon>Eukaryota</taxon>
        <taxon>Fungi</taxon>
        <taxon>Dikarya</taxon>
        <taxon>Basidiomycota</taxon>
        <taxon>Agaricomycotina</taxon>
        <taxon>Agaricomycetes</taxon>
        <taxon>Agaricomycetidae</taxon>
        <taxon>Agaricales</taxon>
        <taxon>Tricholomatineae</taxon>
        <taxon>Lyophyllaceae</taxon>
        <taxon>Tricholomella</taxon>
    </lineage>
</organism>
<feature type="region of interest" description="Disordered" evidence="5">
    <location>
        <begin position="1"/>
        <end position="90"/>
    </location>
</feature>
<feature type="compositionally biased region" description="Basic and acidic residues" evidence="5">
    <location>
        <begin position="53"/>
        <end position="73"/>
    </location>
</feature>
<keyword evidence="8" id="KW-1185">Reference proteome</keyword>
<dbReference type="GO" id="GO:0005737">
    <property type="term" value="C:cytoplasm"/>
    <property type="evidence" value="ECO:0007669"/>
    <property type="project" value="TreeGrafter"/>
</dbReference>
<comment type="caution">
    <text evidence="7">The sequence shown here is derived from an EMBL/GenBank/DDBJ whole genome shotgun (WGS) entry which is preliminary data.</text>
</comment>
<feature type="compositionally biased region" description="Basic residues" evidence="5">
    <location>
        <begin position="26"/>
        <end position="37"/>
    </location>
</feature>
<dbReference type="GO" id="GO:0004174">
    <property type="term" value="F:electron-transferring-flavoprotein dehydrogenase activity"/>
    <property type="evidence" value="ECO:0007669"/>
    <property type="project" value="TreeGrafter"/>
</dbReference>